<protein>
    <recommendedName>
        <fullName evidence="4">RRM domain-containing protein</fullName>
    </recommendedName>
</protein>
<gene>
    <name evidence="2" type="ORF">Cgig2_013438</name>
</gene>
<evidence type="ECO:0008006" key="4">
    <source>
        <dbReference type="Google" id="ProtNLM"/>
    </source>
</evidence>
<organism evidence="2 3">
    <name type="scientific">Carnegiea gigantea</name>
    <dbReference type="NCBI Taxonomy" id="171969"/>
    <lineage>
        <taxon>Eukaryota</taxon>
        <taxon>Viridiplantae</taxon>
        <taxon>Streptophyta</taxon>
        <taxon>Embryophyta</taxon>
        <taxon>Tracheophyta</taxon>
        <taxon>Spermatophyta</taxon>
        <taxon>Magnoliopsida</taxon>
        <taxon>eudicotyledons</taxon>
        <taxon>Gunneridae</taxon>
        <taxon>Pentapetalae</taxon>
        <taxon>Caryophyllales</taxon>
        <taxon>Cactineae</taxon>
        <taxon>Cactaceae</taxon>
        <taxon>Cactoideae</taxon>
        <taxon>Echinocereeae</taxon>
        <taxon>Carnegiea</taxon>
    </lineage>
</organism>
<reference evidence="2" key="1">
    <citation type="submission" date="2022-04" db="EMBL/GenBank/DDBJ databases">
        <title>Carnegiea gigantea Genome sequencing and assembly v2.</title>
        <authorList>
            <person name="Copetti D."/>
            <person name="Sanderson M.J."/>
            <person name="Burquez A."/>
            <person name="Wojciechowski M.F."/>
        </authorList>
    </citation>
    <scope>NUCLEOTIDE SEQUENCE</scope>
    <source>
        <strain evidence="2">SGP5-SGP5p</strain>
        <tissue evidence="2">Aerial part</tissue>
    </source>
</reference>
<dbReference type="InterPro" id="IPR035979">
    <property type="entry name" value="RBD_domain_sf"/>
</dbReference>
<dbReference type="EMBL" id="JAKOGI010000278">
    <property type="protein sequence ID" value="KAJ8437822.1"/>
    <property type="molecule type" value="Genomic_DNA"/>
</dbReference>
<comment type="caution">
    <text evidence="2">The sequence shown here is derived from an EMBL/GenBank/DDBJ whole genome shotgun (WGS) entry which is preliminary data.</text>
</comment>
<accession>A0A9Q1K7M8</accession>
<proteinExistence type="predicted"/>
<evidence type="ECO:0000313" key="2">
    <source>
        <dbReference type="EMBL" id="KAJ8437822.1"/>
    </source>
</evidence>
<dbReference type="AlphaFoldDB" id="A0A9Q1K7M8"/>
<keyword evidence="3" id="KW-1185">Reference proteome</keyword>
<evidence type="ECO:0000256" key="1">
    <source>
        <dbReference type="SAM" id="MobiDB-lite"/>
    </source>
</evidence>
<name>A0A9Q1K7M8_9CARY</name>
<evidence type="ECO:0000313" key="3">
    <source>
        <dbReference type="Proteomes" id="UP001153076"/>
    </source>
</evidence>
<dbReference type="InterPro" id="IPR012677">
    <property type="entry name" value="Nucleotide-bd_a/b_plait_sf"/>
</dbReference>
<dbReference type="SUPFAM" id="SSF54928">
    <property type="entry name" value="RNA-binding domain, RBD"/>
    <property type="match status" value="1"/>
</dbReference>
<dbReference type="GO" id="GO:0003676">
    <property type="term" value="F:nucleic acid binding"/>
    <property type="evidence" value="ECO:0007669"/>
    <property type="project" value="InterPro"/>
</dbReference>
<sequence length="208" mass="24672">MAGLERERGRRREKERANRGNEKQGTERNFFVFVENTPQNLDQYGLKGIFQKVKIPVRRGGGNKGRMAFVRFWRKEEVVKSILKFNISIIKGYRIKVCMKRKEIPETLGRKKQKQENEVEVMNERFSQKEDQSIKIIQGEVNQEFVDWFDTSIVCTIHEPRDFQALASTQWLRQCVKIFSISKFKFLLTFDTLKHANDVLSNHEQRDQ</sequence>
<dbReference type="Gene3D" id="3.30.70.330">
    <property type="match status" value="1"/>
</dbReference>
<dbReference type="Proteomes" id="UP001153076">
    <property type="component" value="Unassembled WGS sequence"/>
</dbReference>
<dbReference type="OrthoDB" id="1749483at2759"/>
<dbReference type="CDD" id="cd00590">
    <property type="entry name" value="RRM_SF"/>
    <property type="match status" value="1"/>
</dbReference>
<feature type="region of interest" description="Disordered" evidence="1">
    <location>
        <begin position="1"/>
        <end position="23"/>
    </location>
</feature>